<comment type="similarity">
    <text evidence="1">Belongs to the peptidase C1 family.</text>
</comment>
<dbReference type="InterPro" id="IPR000668">
    <property type="entry name" value="Peptidase_C1A_C"/>
</dbReference>
<sequence>MLHNKQNPDNPMHSPLSAQELIDNYPGSGHVNGHLIIKTNGIAYEDDYPWRGATSEKKEDIQPLFPVVTYDDGSTNQRGHAMVIVGQGNEEYDQYWHVKNSSGEGWGDEGYARLLKSDTTPESAFFPVYYPLIHEEY</sequence>
<protein>
    <submittedName>
        <fullName evidence="8">Probable cysteine protease RDL6</fullName>
    </submittedName>
</protein>
<proteinExistence type="inferred from homology"/>
<dbReference type="GO" id="GO:0006508">
    <property type="term" value="P:proteolysis"/>
    <property type="evidence" value="ECO:0007669"/>
    <property type="project" value="UniProtKB-KW"/>
</dbReference>
<feature type="domain" description="Peptidase C1A papain C-terminal" evidence="6">
    <location>
        <begin position="73"/>
        <end position="117"/>
    </location>
</feature>
<gene>
    <name evidence="8" type="primary">LOC107412408</name>
</gene>
<dbReference type="Gene3D" id="3.90.70.10">
    <property type="entry name" value="Cysteine proteinases"/>
    <property type="match status" value="1"/>
</dbReference>
<feature type="region of interest" description="Disordered" evidence="5">
    <location>
        <begin position="1"/>
        <end position="23"/>
    </location>
</feature>
<dbReference type="PANTHER" id="PTHR12411">
    <property type="entry name" value="CYSTEINE PROTEASE FAMILY C1-RELATED"/>
    <property type="match status" value="1"/>
</dbReference>
<evidence type="ECO:0000256" key="5">
    <source>
        <dbReference type="SAM" id="MobiDB-lite"/>
    </source>
</evidence>
<dbReference type="InterPro" id="IPR013128">
    <property type="entry name" value="Peptidase_C1A"/>
</dbReference>
<dbReference type="RefSeq" id="XP_060668157.1">
    <property type="nucleotide sequence ID" value="XM_060812174.1"/>
</dbReference>
<keyword evidence="4" id="KW-0788">Thiol protease</keyword>
<reference evidence="8" key="1">
    <citation type="submission" date="2025-08" db="UniProtKB">
        <authorList>
            <consortium name="RefSeq"/>
        </authorList>
    </citation>
    <scope>IDENTIFICATION</scope>
    <source>
        <tissue evidence="8">Seedling</tissue>
    </source>
</reference>
<dbReference type="Pfam" id="PF00112">
    <property type="entry name" value="Peptidase_C1"/>
    <property type="match status" value="1"/>
</dbReference>
<keyword evidence="3" id="KW-0378">Hydrolase</keyword>
<accession>A0ABM3ZUL3</accession>
<keyword evidence="7" id="KW-1185">Reference proteome</keyword>
<organism evidence="7 8">
    <name type="scientific">Ziziphus jujuba</name>
    <name type="common">Chinese jujube</name>
    <name type="synonym">Ziziphus sativa</name>
    <dbReference type="NCBI Taxonomy" id="326968"/>
    <lineage>
        <taxon>Eukaryota</taxon>
        <taxon>Viridiplantae</taxon>
        <taxon>Streptophyta</taxon>
        <taxon>Embryophyta</taxon>
        <taxon>Tracheophyta</taxon>
        <taxon>Spermatophyta</taxon>
        <taxon>Magnoliopsida</taxon>
        <taxon>eudicotyledons</taxon>
        <taxon>Gunneridae</taxon>
        <taxon>Pentapetalae</taxon>
        <taxon>rosids</taxon>
        <taxon>fabids</taxon>
        <taxon>Rosales</taxon>
        <taxon>Rhamnaceae</taxon>
        <taxon>Paliureae</taxon>
        <taxon>Ziziphus</taxon>
    </lineage>
</organism>
<dbReference type="SUPFAM" id="SSF54001">
    <property type="entry name" value="Cysteine proteinases"/>
    <property type="match status" value="1"/>
</dbReference>
<dbReference type="GeneID" id="107412408"/>
<dbReference type="Proteomes" id="UP001652623">
    <property type="component" value="Chromosome 10"/>
</dbReference>
<evidence type="ECO:0000256" key="4">
    <source>
        <dbReference type="ARBA" id="ARBA00022807"/>
    </source>
</evidence>
<keyword evidence="2 8" id="KW-0645">Protease</keyword>
<dbReference type="InterPro" id="IPR038765">
    <property type="entry name" value="Papain-like_cys_pep_sf"/>
</dbReference>
<evidence type="ECO:0000256" key="1">
    <source>
        <dbReference type="ARBA" id="ARBA00008455"/>
    </source>
</evidence>
<evidence type="ECO:0000259" key="6">
    <source>
        <dbReference type="Pfam" id="PF00112"/>
    </source>
</evidence>
<evidence type="ECO:0000256" key="2">
    <source>
        <dbReference type="ARBA" id="ARBA00022670"/>
    </source>
</evidence>
<evidence type="ECO:0000313" key="7">
    <source>
        <dbReference type="Proteomes" id="UP001652623"/>
    </source>
</evidence>
<dbReference type="GO" id="GO:0008233">
    <property type="term" value="F:peptidase activity"/>
    <property type="evidence" value="ECO:0007669"/>
    <property type="project" value="UniProtKB-KW"/>
</dbReference>
<evidence type="ECO:0000256" key="3">
    <source>
        <dbReference type="ARBA" id="ARBA00022801"/>
    </source>
</evidence>
<evidence type="ECO:0000313" key="8">
    <source>
        <dbReference type="RefSeq" id="XP_060668157.1"/>
    </source>
</evidence>
<name>A0ABM3ZUL3_ZIZJJ</name>